<dbReference type="EMBL" id="FOJY01000002">
    <property type="protein sequence ID" value="SFA76696.1"/>
    <property type="molecule type" value="Genomic_DNA"/>
</dbReference>
<name>A0A1I0VM82_9FIRM</name>
<keyword evidence="3" id="KW-1185">Reference proteome</keyword>
<organism evidence="2 3">
    <name type="scientific">Acetitomaculum ruminis DSM 5522</name>
    <dbReference type="NCBI Taxonomy" id="1120918"/>
    <lineage>
        <taxon>Bacteria</taxon>
        <taxon>Bacillati</taxon>
        <taxon>Bacillota</taxon>
        <taxon>Clostridia</taxon>
        <taxon>Lachnospirales</taxon>
        <taxon>Lachnospiraceae</taxon>
        <taxon>Acetitomaculum</taxon>
    </lineage>
</organism>
<protein>
    <recommendedName>
        <fullName evidence="4">LPXTG-motif cell wall anchor domain-containing protein</fullName>
    </recommendedName>
</protein>
<evidence type="ECO:0000256" key="1">
    <source>
        <dbReference type="SAM" id="SignalP"/>
    </source>
</evidence>
<feature type="signal peptide" evidence="1">
    <location>
        <begin position="1"/>
        <end position="24"/>
    </location>
</feature>
<evidence type="ECO:0000313" key="3">
    <source>
        <dbReference type="Proteomes" id="UP000198838"/>
    </source>
</evidence>
<evidence type="ECO:0000313" key="2">
    <source>
        <dbReference type="EMBL" id="SFA76696.1"/>
    </source>
</evidence>
<dbReference type="AlphaFoldDB" id="A0A1I0VM82"/>
<feature type="chain" id="PRO_5011692557" description="LPXTG-motif cell wall anchor domain-containing protein" evidence="1">
    <location>
        <begin position="25"/>
        <end position="239"/>
    </location>
</feature>
<gene>
    <name evidence="2" type="ORF">SAMN05216249_10255</name>
</gene>
<evidence type="ECO:0008006" key="4">
    <source>
        <dbReference type="Google" id="ProtNLM"/>
    </source>
</evidence>
<dbReference type="RefSeq" id="WP_092870027.1">
    <property type="nucleotide sequence ID" value="NZ_FOJY01000002.1"/>
</dbReference>
<accession>A0A1I0VM82</accession>
<keyword evidence="1" id="KW-0732">Signal</keyword>
<proteinExistence type="predicted"/>
<dbReference type="STRING" id="1120918.SAMN05216249_10255"/>
<dbReference type="OrthoDB" id="2045663at2"/>
<reference evidence="2 3" key="1">
    <citation type="submission" date="2016-10" db="EMBL/GenBank/DDBJ databases">
        <authorList>
            <person name="de Groot N.N."/>
        </authorList>
    </citation>
    <scope>NUCLEOTIDE SEQUENCE [LARGE SCALE GENOMIC DNA]</scope>
    <source>
        <strain evidence="2 3">DSM 5522</strain>
    </source>
</reference>
<dbReference type="Proteomes" id="UP000198838">
    <property type="component" value="Unassembled WGS sequence"/>
</dbReference>
<sequence>MKKKIFALLTVLVFVMAEFLPVLAASPTVQNTDNPVKSQKATTYINDILTGKDYLKTTTVLSQYKLSATSDTRIEACKVAIQNLLLNDLTNTGLTINNNELVNSATDGRKVVTATALSIVDIEPTTATKQSDDKYHIALNVAGISASEIYAILHYNDSGWEVISPLTVTKGSITFAASDCGTFAVVKLLISNRSSASPSVSYKSPKTGESRNDSGIILMFFAVGAAAFCAKKYFEKESC</sequence>